<name>A0AA39GQJ4_SARSR</name>
<feature type="compositionally biased region" description="Low complexity" evidence="1">
    <location>
        <begin position="218"/>
        <end position="235"/>
    </location>
</feature>
<dbReference type="AlphaFoldDB" id="A0AA39GQJ4"/>
<keyword evidence="2" id="KW-1133">Transmembrane helix</keyword>
<keyword evidence="2" id="KW-0472">Membrane</keyword>
<keyword evidence="4" id="KW-1185">Reference proteome</keyword>
<comment type="caution">
    <text evidence="3">The sequence shown here is derived from an EMBL/GenBank/DDBJ whole genome shotgun (WGS) entry which is preliminary data.</text>
</comment>
<reference evidence="3" key="1">
    <citation type="submission" date="2022-10" db="EMBL/GenBank/DDBJ databases">
        <title>Determination and structural analysis of whole genome sequence of Sarocladium strictum F4-1.</title>
        <authorList>
            <person name="Hu L."/>
            <person name="Jiang Y."/>
        </authorList>
    </citation>
    <scope>NUCLEOTIDE SEQUENCE</scope>
    <source>
        <strain evidence="3">F4-1</strain>
    </source>
</reference>
<feature type="region of interest" description="Disordered" evidence="1">
    <location>
        <begin position="211"/>
        <end position="367"/>
    </location>
</feature>
<organism evidence="3 4">
    <name type="scientific">Sarocladium strictum</name>
    <name type="common">Black bundle disease fungus</name>
    <name type="synonym">Acremonium strictum</name>
    <dbReference type="NCBI Taxonomy" id="5046"/>
    <lineage>
        <taxon>Eukaryota</taxon>
        <taxon>Fungi</taxon>
        <taxon>Dikarya</taxon>
        <taxon>Ascomycota</taxon>
        <taxon>Pezizomycotina</taxon>
        <taxon>Sordariomycetes</taxon>
        <taxon>Hypocreomycetidae</taxon>
        <taxon>Hypocreales</taxon>
        <taxon>Sarocladiaceae</taxon>
        <taxon>Sarocladium</taxon>
    </lineage>
</organism>
<keyword evidence="2" id="KW-0812">Transmembrane</keyword>
<sequence length="367" mass="40550">MNAPLEKTISDDHVLKTPIWITVIRGFQLFISLVIVGLAGRLMHDAYLDEHGLALAIGIITWIAVGYILITEKIPSCRHAYHIVAVLSLDAVFTILWLATFAAVAARRAQFTVDVSVSNCFDDGSLVDSKTCFRKRSLFKRAVILFRTGAAMMAANAGLGALVWILFIVTLVWTSIQFHRGRKQGRFPMGSSSSKPNGPDAATVEHFQMEPKPVDPSQQPQQQQQAAYPTQQQPTVMHNQPPHGQFPPPAGTYPQGVYQQAVSPSSAQGPYSPPAPGYPQDQQAYNQYAQQQQQQHYPQQQGYPQHQHQQPFQPPTSPSPIAQTNESVTVHSQSPPPQELPPQQYPAAPQEMPSTPYHAPPNQQSQQ</sequence>
<feature type="compositionally biased region" description="Low complexity" evidence="1">
    <location>
        <begin position="278"/>
        <end position="311"/>
    </location>
</feature>
<proteinExistence type="predicted"/>
<accession>A0AA39GQJ4</accession>
<gene>
    <name evidence="3" type="ORF">NLU13_1216</name>
</gene>
<feature type="transmembrane region" description="Helical" evidence="2">
    <location>
        <begin position="144"/>
        <end position="173"/>
    </location>
</feature>
<evidence type="ECO:0000313" key="4">
    <source>
        <dbReference type="Proteomes" id="UP001175261"/>
    </source>
</evidence>
<dbReference type="PANTHER" id="PTHR37451:SF4">
    <property type="entry name" value="MARVEL DOMAIN-CONTAINING PROTEIN"/>
    <property type="match status" value="1"/>
</dbReference>
<feature type="compositionally biased region" description="Pro residues" evidence="1">
    <location>
        <begin position="334"/>
        <end position="344"/>
    </location>
</feature>
<evidence type="ECO:0000313" key="3">
    <source>
        <dbReference type="EMBL" id="KAK0391717.1"/>
    </source>
</evidence>
<evidence type="ECO:0000256" key="1">
    <source>
        <dbReference type="SAM" id="MobiDB-lite"/>
    </source>
</evidence>
<dbReference type="EMBL" id="JAPDFR010000001">
    <property type="protein sequence ID" value="KAK0391717.1"/>
    <property type="molecule type" value="Genomic_DNA"/>
</dbReference>
<feature type="transmembrane region" description="Helical" evidence="2">
    <location>
        <begin position="20"/>
        <end position="40"/>
    </location>
</feature>
<feature type="transmembrane region" description="Helical" evidence="2">
    <location>
        <begin position="82"/>
        <end position="106"/>
    </location>
</feature>
<feature type="compositionally biased region" description="Polar residues" evidence="1">
    <location>
        <begin position="319"/>
        <end position="331"/>
    </location>
</feature>
<protein>
    <recommendedName>
        <fullName evidence="5">MARVEL domain-containing protein</fullName>
    </recommendedName>
</protein>
<feature type="compositionally biased region" description="Polar residues" evidence="1">
    <location>
        <begin position="257"/>
        <end position="269"/>
    </location>
</feature>
<evidence type="ECO:0000256" key="2">
    <source>
        <dbReference type="SAM" id="Phobius"/>
    </source>
</evidence>
<dbReference type="Proteomes" id="UP001175261">
    <property type="component" value="Unassembled WGS sequence"/>
</dbReference>
<dbReference type="PANTHER" id="PTHR37451">
    <property type="entry name" value="MARVEL DOMAIN"/>
    <property type="match status" value="1"/>
</dbReference>
<feature type="transmembrane region" description="Helical" evidence="2">
    <location>
        <begin position="52"/>
        <end position="70"/>
    </location>
</feature>
<evidence type="ECO:0008006" key="5">
    <source>
        <dbReference type="Google" id="ProtNLM"/>
    </source>
</evidence>